<evidence type="ECO:0000313" key="1">
    <source>
        <dbReference type="EMBL" id="GHB47613.1"/>
    </source>
</evidence>
<dbReference type="Proteomes" id="UP000637980">
    <property type="component" value="Unassembled WGS sequence"/>
</dbReference>
<comment type="caution">
    <text evidence="1">The sequence shown here is derived from an EMBL/GenBank/DDBJ whole genome shotgun (WGS) entry which is preliminary data.</text>
</comment>
<sequence>MQTIFLGSSATHSADEIRDYFDIDPDHEDGRSKFEQSFGCDYIEPGSYEVYDLADLGAPKFDSQIVSKLTPFDPDPMLLTKIDLAAAKSIF</sequence>
<reference evidence="2" key="1">
    <citation type="journal article" date="2019" name="Int. J. Syst. Evol. Microbiol.">
        <title>The Global Catalogue of Microorganisms (GCM) 10K type strain sequencing project: providing services to taxonomists for standard genome sequencing and annotation.</title>
        <authorList>
            <consortium name="The Broad Institute Genomics Platform"/>
            <consortium name="The Broad Institute Genome Sequencing Center for Infectious Disease"/>
            <person name="Wu L."/>
            <person name="Ma J."/>
        </authorList>
    </citation>
    <scope>NUCLEOTIDE SEQUENCE [LARGE SCALE GENOMIC DNA]</scope>
    <source>
        <strain evidence="2">KCTC 12861</strain>
    </source>
</reference>
<proteinExistence type="predicted"/>
<organism evidence="1 2">
    <name type="scientific">Pseudovibrio japonicus</name>
    <dbReference type="NCBI Taxonomy" id="366534"/>
    <lineage>
        <taxon>Bacteria</taxon>
        <taxon>Pseudomonadati</taxon>
        <taxon>Pseudomonadota</taxon>
        <taxon>Alphaproteobacteria</taxon>
        <taxon>Hyphomicrobiales</taxon>
        <taxon>Stappiaceae</taxon>
        <taxon>Pseudovibrio</taxon>
    </lineage>
</organism>
<protein>
    <submittedName>
        <fullName evidence="1">Uncharacterized protein</fullName>
    </submittedName>
</protein>
<keyword evidence="2" id="KW-1185">Reference proteome</keyword>
<gene>
    <name evidence="1" type="ORF">GCM10007094_41130</name>
</gene>
<name>A0ABQ3EMY7_9HYPH</name>
<evidence type="ECO:0000313" key="2">
    <source>
        <dbReference type="Proteomes" id="UP000637980"/>
    </source>
</evidence>
<dbReference type="EMBL" id="BMXE01000010">
    <property type="protein sequence ID" value="GHB47613.1"/>
    <property type="molecule type" value="Genomic_DNA"/>
</dbReference>
<accession>A0ABQ3EMY7</accession>
<dbReference type="RefSeq" id="WP_189438689.1">
    <property type="nucleotide sequence ID" value="NZ_BMXE01000010.1"/>
</dbReference>